<proteinExistence type="predicted"/>
<comment type="caution">
    <text evidence="2">The sequence shown here is derived from an EMBL/GenBank/DDBJ whole genome shotgun (WGS) entry which is preliminary data.</text>
</comment>
<evidence type="ECO:0000313" key="2">
    <source>
        <dbReference type="EMBL" id="MPN41651.1"/>
    </source>
</evidence>
<feature type="region of interest" description="Disordered" evidence="1">
    <location>
        <begin position="34"/>
        <end position="74"/>
    </location>
</feature>
<dbReference type="AlphaFoldDB" id="A0A645HRJ6"/>
<evidence type="ECO:0000256" key="1">
    <source>
        <dbReference type="SAM" id="MobiDB-lite"/>
    </source>
</evidence>
<feature type="region of interest" description="Disordered" evidence="1">
    <location>
        <begin position="100"/>
        <end position="134"/>
    </location>
</feature>
<feature type="compositionally biased region" description="Low complexity" evidence="1">
    <location>
        <begin position="34"/>
        <end position="43"/>
    </location>
</feature>
<protein>
    <submittedName>
        <fullName evidence="2">Uncharacterized protein</fullName>
    </submittedName>
</protein>
<accession>A0A645HRJ6</accession>
<gene>
    <name evidence="2" type="ORF">SDC9_189205</name>
</gene>
<sequence length="134" mass="15142">MEQNFRIRKAKNCFRTSAAPSMERISETAWPIFSSAASRTGSSRTGGGCTNRMKRRKSSRENASAAKRPSSSWRKCGKCRCRAGRRIRWTVFTIAFITTPFTSASGRKPRPRSTRSAGKTLTVPKSWRPRPKNR</sequence>
<organism evidence="2">
    <name type="scientific">bioreactor metagenome</name>
    <dbReference type="NCBI Taxonomy" id="1076179"/>
    <lineage>
        <taxon>unclassified sequences</taxon>
        <taxon>metagenomes</taxon>
        <taxon>ecological metagenomes</taxon>
    </lineage>
</organism>
<reference evidence="2" key="1">
    <citation type="submission" date="2019-08" db="EMBL/GenBank/DDBJ databases">
        <authorList>
            <person name="Kucharzyk K."/>
            <person name="Murdoch R.W."/>
            <person name="Higgins S."/>
            <person name="Loffler F."/>
        </authorList>
    </citation>
    <scope>NUCLEOTIDE SEQUENCE</scope>
</reference>
<name>A0A645HRJ6_9ZZZZ</name>
<dbReference type="EMBL" id="VSSQ01098844">
    <property type="protein sequence ID" value="MPN41651.1"/>
    <property type="molecule type" value="Genomic_DNA"/>
</dbReference>